<dbReference type="Proteomes" id="UP000028705">
    <property type="component" value="Unassembled WGS sequence"/>
</dbReference>
<evidence type="ECO:0000313" key="2">
    <source>
        <dbReference type="Proteomes" id="UP000028705"/>
    </source>
</evidence>
<dbReference type="RefSeq" id="WP_034709545.1">
    <property type="nucleotide sequence ID" value="NZ_JPRH01000001.1"/>
</dbReference>
<evidence type="ECO:0000313" key="1">
    <source>
        <dbReference type="EMBL" id="KFF14700.1"/>
    </source>
</evidence>
<name>A0A086ADD6_9FLAO</name>
<evidence type="ECO:0008006" key="3">
    <source>
        <dbReference type="Google" id="ProtNLM"/>
    </source>
</evidence>
<dbReference type="STRING" id="445961.IW15_04520"/>
<dbReference type="AlphaFoldDB" id="A0A086ADD6"/>
<comment type="caution">
    <text evidence="1">The sequence shown here is derived from an EMBL/GenBank/DDBJ whole genome shotgun (WGS) entry which is preliminary data.</text>
</comment>
<dbReference type="EMBL" id="JPRH01000001">
    <property type="protein sequence ID" value="KFF14700.1"/>
    <property type="molecule type" value="Genomic_DNA"/>
</dbReference>
<dbReference type="OrthoDB" id="1255723at2"/>
<proteinExistence type="predicted"/>
<accession>A0A086ADD6</accession>
<reference evidence="1 2" key="1">
    <citation type="submission" date="2014-07" db="EMBL/GenBank/DDBJ databases">
        <title>Genome of Chryseobacterium soli DSM 19298.</title>
        <authorList>
            <person name="Stropko S.J."/>
            <person name="Pipes S.E."/>
            <person name="Newman J."/>
        </authorList>
    </citation>
    <scope>NUCLEOTIDE SEQUENCE [LARGE SCALE GENOMIC DNA]</scope>
    <source>
        <strain evidence="1 2">DSM 19298</strain>
    </source>
</reference>
<organism evidence="1 2">
    <name type="scientific">Chryseobacterium soli</name>
    <dbReference type="NCBI Taxonomy" id="445961"/>
    <lineage>
        <taxon>Bacteria</taxon>
        <taxon>Pseudomonadati</taxon>
        <taxon>Bacteroidota</taxon>
        <taxon>Flavobacteriia</taxon>
        <taxon>Flavobacteriales</taxon>
        <taxon>Weeksellaceae</taxon>
        <taxon>Chryseobacterium group</taxon>
        <taxon>Chryseobacterium</taxon>
    </lineage>
</organism>
<sequence>MKTNKLLLLFTLLIFSVGYSQIEQIKKIDSIFDKKTEEIPVKNKNSKKYWKYASEINSQRIAEYDQLLHEIYQKDCAEIPTLQIQQEDKIINYKNNGISGFREEMFKNVNLQKHPFLPNLTGLTLKSELKWVIDENGSIKKVEAIGENEAFNTLTKIALYKTEGNWIPAQKNERNIRSSFRFPITIQIE</sequence>
<protein>
    <recommendedName>
        <fullName evidence="3">TonB C-terminal domain-containing protein</fullName>
    </recommendedName>
</protein>
<gene>
    <name evidence="1" type="ORF">IW15_04520</name>
</gene>
<keyword evidence="2" id="KW-1185">Reference proteome</keyword>